<feature type="domain" description="Carbohydrate kinase PfkB" evidence="4">
    <location>
        <begin position="1"/>
        <end position="317"/>
    </location>
</feature>
<dbReference type="InterPro" id="IPR052700">
    <property type="entry name" value="Carb_kinase_PfkB-like"/>
</dbReference>
<dbReference type="SUPFAM" id="SSF53613">
    <property type="entry name" value="Ribokinase-like"/>
    <property type="match status" value="1"/>
</dbReference>
<dbReference type="RefSeq" id="WP_075528783.1">
    <property type="nucleotide sequence ID" value="NZ_CP017560.1"/>
</dbReference>
<proteinExistence type="inferred from homology"/>
<evidence type="ECO:0000256" key="1">
    <source>
        <dbReference type="ARBA" id="ARBA00010688"/>
    </source>
</evidence>
<dbReference type="Proteomes" id="UP000185746">
    <property type="component" value="Chromosome"/>
</dbReference>
<evidence type="ECO:0000313" key="6">
    <source>
        <dbReference type="Proteomes" id="UP000185746"/>
    </source>
</evidence>
<dbReference type="PANTHER" id="PTHR43320:SF2">
    <property type="entry name" value="2-DEHYDRO-3-DEOXYGLUCONOKINASE_2-DEHYDRO-3-DEOXYGALACTONOKINASE"/>
    <property type="match status" value="1"/>
</dbReference>
<protein>
    <submittedName>
        <fullName evidence="5">2-dehydro-3-deoxygluconokinase</fullName>
    </submittedName>
</protein>
<gene>
    <name evidence="5" type="ORF">BI350_14460</name>
</gene>
<reference evidence="5 6" key="1">
    <citation type="submission" date="2016-09" db="EMBL/GenBank/DDBJ databases">
        <title>Complete genome sequence of the Lysinibacillus sphaericus LMG 22257, a specie of Bacillus with ureolytic activity that can effectively biodeposit calcium carbonate.</title>
        <authorList>
            <person name="Yan W."/>
        </authorList>
    </citation>
    <scope>NUCLEOTIDE SEQUENCE [LARGE SCALE GENOMIC DNA]</scope>
    <source>
        <strain evidence="5 6">LMG 22257</strain>
    </source>
</reference>
<evidence type="ECO:0000259" key="4">
    <source>
        <dbReference type="Pfam" id="PF00294"/>
    </source>
</evidence>
<dbReference type="InterPro" id="IPR011611">
    <property type="entry name" value="PfkB_dom"/>
</dbReference>
<comment type="similarity">
    <text evidence="1">Belongs to the carbohydrate kinase PfkB family.</text>
</comment>
<dbReference type="GO" id="GO:0016301">
    <property type="term" value="F:kinase activity"/>
    <property type="evidence" value="ECO:0007669"/>
    <property type="project" value="UniProtKB-KW"/>
</dbReference>
<evidence type="ECO:0000256" key="3">
    <source>
        <dbReference type="ARBA" id="ARBA00022777"/>
    </source>
</evidence>
<dbReference type="EMBL" id="CP017560">
    <property type="protein sequence ID" value="AOV08617.1"/>
    <property type="molecule type" value="Genomic_DNA"/>
</dbReference>
<dbReference type="Gene3D" id="3.40.1190.20">
    <property type="match status" value="1"/>
</dbReference>
<keyword evidence="2" id="KW-0808">Transferase</keyword>
<evidence type="ECO:0000313" key="5">
    <source>
        <dbReference type="EMBL" id="AOV08617.1"/>
    </source>
</evidence>
<keyword evidence="3 5" id="KW-0418">Kinase</keyword>
<organism evidence="5 6">
    <name type="scientific">Sporosarcina ureilytica</name>
    <dbReference type="NCBI Taxonomy" id="298596"/>
    <lineage>
        <taxon>Bacteria</taxon>
        <taxon>Bacillati</taxon>
        <taxon>Bacillota</taxon>
        <taxon>Bacilli</taxon>
        <taxon>Bacillales</taxon>
        <taxon>Caryophanaceae</taxon>
        <taxon>Sporosarcina</taxon>
    </lineage>
</organism>
<accession>A0A1D8JIU6</accession>
<dbReference type="CDD" id="cd01166">
    <property type="entry name" value="KdgK"/>
    <property type="match status" value="1"/>
</dbReference>
<dbReference type="AlphaFoldDB" id="A0A1D8JIU6"/>
<dbReference type="PANTHER" id="PTHR43320">
    <property type="entry name" value="SUGAR KINASE"/>
    <property type="match status" value="1"/>
</dbReference>
<evidence type="ECO:0000256" key="2">
    <source>
        <dbReference type="ARBA" id="ARBA00022679"/>
    </source>
</evidence>
<dbReference type="InterPro" id="IPR029056">
    <property type="entry name" value="Ribokinase-like"/>
</dbReference>
<dbReference type="Pfam" id="PF00294">
    <property type="entry name" value="PfkB"/>
    <property type="match status" value="1"/>
</dbReference>
<sequence>MKKVVTFGEILLRLSTNVGERLLQADQLQLHYGGAEANVGISLSNFGYDVNMVSKLPANALGDAALRHLQSNGVKVDHVLRGGERIGTYYLESGIGERSAVVTYDRKHSSIADIKEDEIDFDSIFEGATLFHVTGITPALSPVLSELTLVALKKAKEHGLMTSFDMNYRAKLWSQKEAADAIKPLLDYVDICSCGELDAVHLLGIPEADDRLQEEEKLAYYYEHIQALYPNIQFMASTNREVLSSTANRLRGNLYVDGALYRSKVHHIEPIVDRVGGGDAFAAGILHGILDGMSPNETITYATAASALKHTIHGDSNIFSKEEIHEFVENGSGKIKR</sequence>
<keyword evidence="6" id="KW-1185">Reference proteome</keyword>
<name>A0A1D8JIU6_9BACL</name>
<dbReference type="KEGG" id="surl:BI350_14460"/>